<evidence type="ECO:0000313" key="3">
    <source>
        <dbReference type="Proteomes" id="UP000015106"/>
    </source>
</evidence>
<reference evidence="2" key="3">
    <citation type="submission" date="2022-06" db="UniProtKB">
        <authorList>
            <consortium name="EnsemblPlants"/>
        </authorList>
    </citation>
    <scope>IDENTIFICATION</scope>
</reference>
<name>A0A8R7R6Z5_TRIUA</name>
<organism evidence="2 3">
    <name type="scientific">Triticum urartu</name>
    <name type="common">Red wild einkorn</name>
    <name type="synonym">Crithodium urartu</name>
    <dbReference type="NCBI Taxonomy" id="4572"/>
    <lineage>
        <taxon>Eukaryota</taxon>
        <taxon>Viridiplantae</taxon>
        <taxon>Streptophyta</taxon>
        <taxon>Embryophyta</taxon>
        <taxon>Tracheophyta</taxon>
        <taxon>Spermatophyta</taxon>
        <taxon>Magnoliopsida</taxon>
        <taxon>Liliopsida</taxon>
        <taxon>Poales</taxon>
        <taxon>Poaceae</taxon>
        <taxon>BOP clade</taxon>
        <taxon>Pooideae</taxon>
        <taxon>Triticodae</taxon>
        <taxon>Triticeae</taxon>
        <taxon>Triticinae</taxon>
        <taxon>Triticum</taxon>
    </lineage>
</organism>
<reference evidence="3" key="1">
    <citation type="journal article" date="2013" name="Nature">
        <title>Draft genome of the wheat A-genome progenitor Triticum urartu.</title>
        <authorList>
            <person name="Ling H.Q."/>
            <person name="Zhao S."/>
            <person name="Liu D."/>
            <person name="Wang J."/>
            <person name="Sun H."/>
            <person name="Zhang C."/>
            <person name="Fan H."/>
            <person name="Li D."/>
            <person name="Dong L."/>
            <person name="Tao Y."/>
            <person name="Gao C."/>
            <person name="Wu H."/>
            <person name="Li Y."/>
            <person name="Cui Y."/>
            <person name="Guo X."/>
            <person name="Zheng S."/>
            <person name="Wang B."/>
            <person name="Yu K."/>
            <person name="Liang Q."/>
            <person name="Yang W."/>
            <person name="Lou X."/>
            <person name="Chen J."/>
            <person name="Feng M."/>
            <person name="Jian J."/>
            <person name="Zhang X."/>
            <person name="Luo G."/>
            <person name="Jiang Y."/>
            <person name="Liu J."/>
            <person name="Wang Z."/>
            <person name="Sha Y."/>
            <person name="Zhang B."/>
            <person name="Wu H."/>
            <person name="Tang D."/>
            <person name="Shen Q."/>
            <person name="Xue P."/>
            <person name="Zou S."/>
            <person name="Wang X."/>
            <person name="Liu X."/>
            <person name="Wang F."/>
            <person name="Yang Y."/>
            <person name="An X."/>
            <person name="Dong Z."/>
            <person name="Zhang K."/>
            <person name="Zhang X."/>
            <person name="Luo M.C."/>
            <person name="Dvorak J."/>
            <person name="Tong Y."/>
            <person name="Wang J."/>
            <person name="Yang H."/>
            <person name="Li Z."/>
            <person name="Wang D."/>
            <person name="Zhang A."/>
            <person name="Wang J."/>
        </authorList>
    </citation>
    <scope>NUCLEOTIDE SEQUENCE</scope>
    <source>
        <strain evidence="3">cv. G1812</strain>
    </source>
</reference>
<feature type="region of interest" description="Disordered" evidence="1">
    <location>
        <begin position="1"/>
        <end position="42"/>
    </location>
</feature>
<feature type="compositionally biased region" description="Polar residues" evidence="1">
    <location>
        <begin position="1"/>
        <end position="12"/>
    </location>
</feature>
<dbReference type="AlphaFoldDB" id="A0A8R7R6Z5"/>
<reference evidence="2" key="2">
    <citation type="submission" date="2018-03" db="EMBL/GenBank/DDBJ databases">
        <title>The Triticum urartu genome reveals the dynamic nature of wheat genome evolution.</title>
        <authorList>
            <person name="Ling H."/>
            <person name="Ma B."/>
            <person name="Shi X."/>
            <person name="Liu H."/>
            <person name="Dong L."/>
            <person name="Sun H."/>
            <person name="Cao Y."/>
            <person name="Gao Q."/>
            <person name="Zheng S."/>
            <person name="Li Y."/>
            <person name="Yu Y."/>
            <person name="Du H."/>
            <person name="Qi M."/>
            <person name="Li Y."/>
            <person name="Yu H."/>
            <person name="Cui Y."/>
            <person name="Wang N."/>
            <person name="Chen C."/>
            <person name="Wu H."/>
            <person name="Zhao Y."/>
            <person name="Zhang J."/>
            <person name="Li Y."/>
            <person name="Zhou W."/>
            <person name="Zhang B."/>
            <person name="Hu W."/>
            <person name="Eijk M."/>
            <person name="Tang J."/>
            <person name="Witsenboer H."/>
            <person name="Zhao S."/>
            <person name="Li Z."/>
            <person name="Zhang A."/>
            <person name="Wang D."/>
            <person name="Liang C."/>
        </authorList>
    </citation>
    <scope>NUCLEOTIDE SEQUENCE [LARGE SCALE GENOMIC DNA]</scope>
    <source>
        <strain evidence="2">cv. G1812</strain>
    </source>
</reference>
<evidence type="ECO:0000313" key="2">
    <source>
        <dbReference type="EnsemblPlants" id="TuG1812G0700004850.01.T01"/>
    </source>
</evidence>
<proteinExistence type="predicted"/>
<dbReference type="Gramene" id="TuG1812G0700004850.01.T01">
    <property type="protein sequence ID" value="TuG1812G0700004850.01.T01"/>
    <property type="gene ID" value="TuG1812G0700004850.01"/>
</dbReference>
<protein>
    <submittedName>
        <fullName evidence="2">Uncharacterized protein</fullName>
    </submittedName>
</protein>
<keyword evidence="3" id="KW-1185">Reference proteome</keyword>
<sequence length="42" mass="5085">MHYWSQTPSMFIQENKERKEISSQADTTRQSPRWANHVGHHF</sequence>
<dbReference type="EnsemblPlants" id="TuG1812G0700004850.01.T01">
    <property type="protein sequence ID" value="TuG1812G0700004850.01.T01"/>
    <property type="gene ID" value="TuG1812G0700004850.01"/>
</dbReference>
<dbReference type="Proteomes" id="UP000015106">
    <property type="component" value="Chromosome 7"/>
</dbReference>
<evidence type="ECO:0000256" key="1">
    <source>
        <dbReference type="SAM" id="MobiDB-lite"/>
    </source>
</evidence>
<feature type="compositionally biased region" description="Polar residues" evidence="1">
    <location>
        <begin position="22"/>
        <end position="33"/>
    </location>
</feature>
<accession>A0A8R7R6Z5</accession>